<accession>Q240S5</accession>
<dbReference type="InParanoid" id="Q240S5"/>
<gene>
    <name evidence="2" type="ORF">TTHERM_00624580</name>
</gene>
<evidence type="ECO:0000313" key="3">
    <source>
        <dbReference type="Proteomes" id="UP000009168"/>
    </source>
</evidence>
<keyword evidence="1 2" id="KW-0812">Transmembrane</keyword>
<dbReference type="RefSeq" id="XP_001022584.1">
    <property type="nucleotide sequence ID" value="XM_001022584.1"/>
</dbReference>
<feature type="transmembrane region" description="Helical" evidence="1">
    <location>
        <begin position="32"/>
        <end position="49"/>
    </location>
</feature>
<dbReference type="KEGG" id="tet:TTHERM_00624580"/>
<dbReference type="HOGENOM" id="CLU_2660021_0_0_1"/>
<dbReference type="Proteomes" id="UP000009168">
    <property type="component" value="Unassembled WGS sequence"/>
</dbReference>
<protein>
    <submittedName>
        <fullName evidence="2">Transmembrane protein, putative</fullName>
    </submittedName>
</protein>
<sequence length="76" mass="9066">MIKCYYKCKRKNILVPTIQTLNKQNTTLKRKLKICIFVINFSSTLIFNLEFSICRKQNLSYITLFKQQDVMKEIIA</sequence>
<name>Q240S5_TETTS</name>
<keyword evidence="3" id="KW-1185">Reference proteome</keyword>
<evidence type="ECO:0000313" key="2">
    <source>
        <dbReference type="EMBL" id="EAS02339.1"/>
    </source>
</evidence>
<evidence type="ECO:0000256" key="1">
    <source>
        <dbReference type="SAM" id="Phobius"/>
    </source>
</evidence>
<dbReference type="GeneID" id="7828559"/>
<keyword evidence="1" id="KW-0472">Membrane</keyword>
<dbReference type="AlphaFoldDB" id="Q240S5"/>
<reference evidence="3" key="1">
    <citation type="journal article" date="2006" name="PLoS Biol.">
        <title>Macronuclear genome sequence of the ciliate Tetrahymena thermophila, a model eukaryote.</title>
        <authorList>
            <person name="Eisen J.A."/>
            <person name="Coyne R.S."/>
            <person name="Wu M."/>
            <person name="Wu D."/>
            <person name="Thiagarajan M."/>
            <person name="Wortman J.R."/>
            <person name="Badger J.H."/>
            <person name="Ren Q."/>
            <person name="Amedeo P."/>
            <person name="Jones K.M."/>
            <person name="Tallon L.J."/>
            <person name="Delcher A.L."/>
            <person name="Salzberg S.L."/>
            <person name="Silva J.C."/>
            <person name="Haas B.J."/>
            <person name="Majoros W.H."/>
            <person name="Farzad M."/>
            <person name="Carlton J.M."/>
            <person name="Smith R.K. Jr."/>
            <person name="Garg J."/>
            <person name="Pearlman R.E."/>
            <person name="Karrer K.M."/>
            <person name="Sun L."/>
            <person name="Manning G."/>
            <person name="Elde N.C."/>
            <person name="Turkewitz A.P."/>
            <person name="Asai D.J."/>
            <person name="Wilkes D.E."/>
            <person name="Wang Y."/>
            <person name="Cai H."/>
            <person name="Collins K."/>
            <person name="Stewart B.A."/>
            <person name="Lee S.R."/>
            <person name="Wilamowska K."/>
            <person name="Weinberg Z."/>
            <person name="Ruzzo W.L."/>
            <person name="Wloga D."/>
            <person name="Gaertig J."/>
            <person name="Frankel J."/>
            <person name="Tsao C.-C."/>
            <person name="Gorovsky M.A."/>
            <person name="Keeling P.J."/>
            <person name="Waller R.F."/>
            <person name="Patron N.J."/>
            <person name="Cherry J.M."/>
            <person name="Stover N.A."/>
            <person name="Krieger C.J."/>
            <person name="del Toro C."/>
            <person name="Ryder H.F."/>
            <person name="Williamson S.C."/>
            <person name="Barbeau R.A."/>
            <person name="Hamilton E.P."/>
            <person name="Orias E."/>
        </authorList>
    </citation>
    <scope>NUCLEOTIDE SEQUENCE [LARGE SCALE GENOMIC DNA]</scope>
    <source>
        <strain evidence="3">SB210</strain>
    </source>
</reference>
<keyword evidence="1" id="KW-1133">Transmembrane helix</keyword>
<organism evidence="2 3">
    <name type="scientific">Tetrahymena thermophila (strain SB210)</name>
    <dbReference type="NCBI Taxonomy" id="312017"/>
    <lineage>
        <taxon>Eukaryota</taxon>
        <taxon>Sar</taxon>
        <taxon>Alveolata</taxon>
        <taxon>Ciliophora</taxon>
        <taxon>Intramacronucleata</taxon>
        <taxon>Oligohymenophorea</taxon>
        <taxon>Hymenostomatida</taxon>
        <taxon>Tetrahymenina</taxon>
        <taxon>Tetrahymenidae</taxon>
        <taxon>Tetrahymena</taxon>
    </lineage>
</organism>
<dbReference type="EMBL" id="GG662540">
    <property type="protein sequence ID" value="EAS02339.1"/>
    <property type="molecule type" value="Genomic_DNA"/>
</dbReference>
<proteinExistence type="predicted"/>